<dbReference type="Proteomes" id="UP000059680">
    <property type="component" value="Chromosome 1"/>
</dbReference>
<accession>A0A0P0V0W1</accession>
<dbReference type="PaxDb" id="39947-A0A0P0V0W1"/>
<dbReference type="EMBL" id="AP014957">
    <property type="protein sequence ID" value="BAS71320.1"/>
    <property type="molecule type" value="Genomic_DNA"/>
</dbReference>
<protein>
    <submittedName>
        <fullName evidence="1">Os01g0247550 protein</fullName>
    </submittedName>
</protein>
<dbReference type="eggNOG" id="ENOG502R5HM">
    <property type="taxonomic scope" value="Eukaryota"/>
</dbReference>
<sequence>MSVARPKSETLASMLWSRRMLLDLMSRWITCGMQSWCRYASPLATPAAILCLASHPSALLLLRVLMCICTVEDGVEAAVGHELVDEEVEVRGGVVAAERDDVAVLDVAHGVQLALEPPVHLGAAAAQLLHRERRLLADA</sequence>
<proteinExistence type="predicted"/>
<dbReference type="InParanoid" id="A0A0P0V0W1"/>
<dbReference type="Gramene" id="Os01t0247550-00">
    <property type="protein sequence ID" value="Os01t0247550-00"/>
    <property type="gene ID" value="Os01g0247550"/>
</dbReference>
<dbReference type="AlphaFoldDB" id="A0A0P0V0W1"/>
<reference evidence="2" key="1">
    <citation type="journal article" date="2005" name="Nature">
        <title>The map-based sequence of the rice genome.</title>
        <authorList>
            <consortium name="International rice genome sequencing project (IRGSP)"/>
            <person name="Matsumoto T."/>
            <person name="Wu J."/>
            <person name="Kanamori H."/>
            <person name="Katayose Y."/>
            <person name="Fujisawa M."/>
            <person name="Namiki N."/>
            <person name="Mizuno H."/>
            <person name="Yamamoto K."/>
            <person name="Antonio B.A."/>
            <person name="Baba T."/>
            <person name="Sakata K."/>
            <person name="Nagamura Y."/>
            <person name="Aoki H."/>
            <person name="Arikawa K."/>
            <person name="Arita K."/>
            <person name="Bito T."/>
            <person name="Chiden Y."/>
            <person name="Fujitsuka N."/>
            <person name="Fukunaka R."/>
            <person name="Hamada M."/>
            <person name="Harada C."/>
            <person name="Hayashi A."/>
            <person name="Hijishita S."/>
            <person name="Honda M."/>
            <person name="Hosokawa S."/>
            <person name="Ichikawa Y."/>
            <person name="Idonuma A."/>
            <person name="Iijima M."/>
            <person name="Ikeda M."/>
            <person name="Ikeno M."/>
            <person name="Ito K."/>
            <person name="Ito S."/>
            <person name="Ito T."/>
            <person name="Ito Y."/>
            <person name="Ito Y."/>
            <person name="Iwabuchi A."/>
            <person name="Kamiya K."/>
            <person name="Karasawa W."/>
            <person name="Kurita K."/>
            <person name="Katagiri S."/>
            <person name="Kikuta A."/>
            <person name="Kobayashi H."/>
            <person name="Kobayashi N."/>
            <person name="Machita K."/>
            <person name="Maehara T."/>
            <person name="Masukawa M."/>
            <person name="Mizubayashi T."/>
            <person name="Mukai Y."/>
            <person name="Nagasaki H."/>
            <person name="Nagata Y."/>
            <person name="Naito S."/>
            <person name="Nakashima M."/>
            <person name="Nakama Y."/>
            <person name="Nakamichi Y."/>
            <person name="Nakamura M."/>
            <person name="Meguro A."/>
            <person name="Negishi M."/>
            <person name="Ohta I."/>
            <person name="Ohta T."/>
            <person name="Okamoto M."/>
            <person name="Ono N."/>
            <person name="Saji S."/>
            <person name="Sakaguchi M."/>
            <person name="Sakai K."/>
            <person name="Shibata M."/>
            <person name="Shimokawa T."/>
            <person name="Song J."/>
            <person name="Takazaki Y."/>
            <person name="Terasawa K."/>
            <person name="Tsugane M."/>
            <person name="Tsuji K."/>
            <person name="Ueda S."/>
            <person name="Waki K."/>
            <person name="Yamagata H."/>
            <person name="Yamamoto M."/>
            <person name="Yamamoto S."/>
            <person name="Yamane H."/>
            <person name="Yoshiki S."/>
            <person name="Yoshihara R."/>
            <person name="Yukawa K."/>
            <person name="Zhong H."/>
            <person name="Yano M."/>
            <person name="Yuan Q."/>
            <person name="Ouyang S."/>
            <person name="Liu J."/>
            <person name="Jones K.M."/>
            <person name="Gansberger K."/>
            <person name="Moffat K."/>
            <person name="Hill J."/>
            <person name="Bera J."/>
            <person name="Fadrosh D."/>
            <person name="Jin S."/>
            <person name="Johri S."/>
            <person name="Kim M."/>
            <person name="Overton L."/>
            <person name="Reardon M."/>
            <person name="Tsitrin T."/>
            <person name="Vuong H."/>
            <person name="Weaver B."/>
            <person name="Ciecko A."/>
            <person name="Tallon L."/>
            <person name="Jackson J."/>
            <person name="Pai G."/>
            <person name="Aken S.V."/>
            <person name="Utterback T."/>
            <person name="Reidmuller S."/>
            <person name="Feldblyum T."/>
            <person name="Hsiao J."/>
            <person name="Zismann V."/>
            <person name="Iobst S."/>
            <person name="de Vazeille A.R."/>
            <person name="Buell C.R."/>
            <person name="Ying K."/>
            <person name="Li Y."/>
            <person name="Lu T."/>
            <person name="Huang Y."/>
            <person name="Zhao Q."/>
            <person name="Feng Q."/>
            <person name="Zhang L."/>
            <person name="Zhu J."/>
            <person name="Weng Q."/>
            <person name="Mu J."/>
            <person name="Lu Y."/>
            <person name="Fan D."/>
            <person name="Liu Y."/>
            <person name="Guan J."/>
            <person name="Zhang Y."/>
            <person name="Yu S."/>
            <person name="Liu X."/>
            <person name="Zhang Y."/>
            <person name="Hong G."/>
            <person name="Han B."/>
            <person name="Choisne N."/>
            <person name="Demange N."/>
            <person name="Orjeda G."/>
            <person name="Samain S."/>
            <person name="Cattolico L."/>
            <person name="Pelletier E."/>
            <person name="Couloux A."/>
            <person name="Segurens B."/>
            <person name="Wincker P."/>
            <person name="D'Hont A."/>
            <person name="Scarpelli C."/>
            <person name="Weissenbach J."/>
            <person name="Salanoubat M."/>
            <person name="Quetier F."/>
            <person name="Yu Y."/>
            <person name="Kim H.R."/>
            <person name="Rambo T."/>
            <person name="Currie J."/>
            <person name="Collura K."/>
            <person name="Luo M."/>
            <person name="Yang T."/>
            <person name="Ammiraju J.S.S."/>
            <person name="Engler F."/>
            <person name="Soderlund C."/>
            <person name="Wing R.A."/>
            <person name="Palmer L.E."/>
            <person name="de la Bastide M."/>
            <person name="Spiegel L."/>
            <person name="Nascimento L."/>
            <person name="Zutavern T."/>
            <person name="O'Shaughnessy A."/>
            <person name="Dike S."/>
            <person name="Dedhia N."/>
            <person name="Preston R."/>
            <person name="Balija V."/>
            <person name="McCombie W.R."/>
            <person name="Chow T."/>
            <person name="Chen H."/>
            <person name="Chung M."/>
            <person name="Chen C."/>
            <person name="Shaw J."/>
            <person name="Wu H."/>
            <person name="Hsiao K."/>
            <person name="Chao Y."/>
            <person name="Chu M."/>
            <person name="Cheng C."/>
            <person name="Hour A."/>
            <person name="Lee P."/>
            <person name="Lin S."/>
            <person name="Lin Y."/>
            <person name="Liou J."/>
            <person name="Liu S."/>
            <person name="Hsing Y."/>
            <person name="Raghuvanshi S."/>
            <person name="Mohanty A."/>
            <person name="Bharti A.K."/>
            <person name="Gaur A."/>
            <person name="Gupta V."/>
            <person name="Kumar D."/>
            <person name="Ravi V."/>
            <person name="Vij S."/>
            <person name="Kapur A."/>
            <person name="Khurana P."/>
            <person name="Khurana P."/>
            <person name="Khurana J.P."/>
            <person name="Tyagi A.K."/>
            <person name="Gaikwad K."/>
            <person name="Singh A."/>
            <person name="Dalal V."/>
            <person name="Srivastava S."/>
            <person name="Dixit A."/>
            <person name="Pal A.K."/>
            <person name="Ghazi I.A."/>
            <person name="Yadav M."/>
            <person name="Pandit A."/>
            <person name="Bhargava A."/>
            <person name="Sureshbabu K."/>
            <person name="Batra K."/>
            <person name="Sharma T.R."/>
            <person name="Mohapatra T."/>
            <person name="Singh N.K."/>
            <person name="Messing J."/>
            <person name="Nelson A.B."/>
            <person name="Fuks G."/>
            <person name="Kavchok S."/>
            <person name="Keizer G."/>
            <person name="Linton E."/>
            <person name="Llaca V."/>
            <person name="Song R."/>
            <person name="Tanyolac B."/>
            <person name="Young S."/>
            <person name="Ho-Il K."/>
            <person name="Hahn J.H."/>
            <person name="Sangsakoo G."/>
            <person name="Vanavichit A."/>
            <person name="de Mattos Luiz.A.T."/>
            <person name="Zimmer P.D."/>
            <person name="Malone G."/>
            <person name="Dellagostin O."/>
            <person name="de Oliveira A.C."/>
            <person name="Bevan M."/>
            <person name="Bancroft I."/>
            <person name="Minx P."/>
            <person name="Cordum H."/>
            <person name="Wilson R."/>
            <person name="Cheng Z."/>
            <person name="Jin W."/>
            <person name="Jiang J."/>
            <person name="Leong S.A."/>
            <person name="Iwama H."/>
            <person name="Gojobori T."/>
            <person name="Itoh T."/>
            <person name="Niimura Y."/>
            <person name="Fujii Y."/>
            <person name="Habara T."/>
            <person name="Sakai H."/>
            <person name="Sato Y."/>
            <person name="Wilson G."/>
            <person name="Kumar K."/>
            <person name="McCouch S."/>
            <person name="Juretic N."/>
            <person name="Hoen D."/>
            <person name="Wright S."/>
            <person name="Bruskiewich R."/>
            <person name="Bureau T."/>
            <person name="Miyao A."/>
            <person name="Hirochika H."/>
            <person name="Nishikawa T."/>
            <person name="Kadowaki K."/>
            <person name="Sugiura M."/>
            <person name="Burr B."/>
            <person name="Sasaki T."/>
        </authorList>
    </citation>
    <scope>NUCLEOTIDE SEQUENCE [LARGE SCALE GENOMIC DNA]</scope>
    <source>
        <strain evidence="2">cv. Nipponbare</strain>
    </source>
</reference>
<evidence type="ECO:0000313" key="2">
    <source>
        <dbReference type="Proteomes" id="UP000059680"/>
    </source>
</evidence>
<dbReference type="FunCoup" id="A0A0P0V0W1">
    <property type="interactions" value="331"/>
</dbReference>
<reference evidence="1 2" key="3">
    <citation type="journal article" date="2013" name="Rice">
        <title>Improvement of the Oryza sativa Nipponbare reference genome using next generation sequence and optical map data.</title>
        <authorList>
            <person name="Kawahara Y."/>
            <person name="de la Bastide M."/>
            <person name="Hamilton J.P."/>
            <person name="Kanamori H."/>
            <person name="McCombie W.R."/>
            <person name="Ouyang S."/>
            <person name="Schwartz D.C."/>
            <person name="Tanaka T."/>
            <person name="Wu J."/>
            <person name="Zhou S."/>
            <person name="Childs K.L."/>
            <person name="Davidson R.M."/>
            <person name="Lin H."/>
            <person name="Quesada-Ocampo L."/>
            <person name="Vaillancourt B."/>
            <person name="Sakai H."/>
            <person name="Lee S.S."/>
            <person name="Kim J."/>
            <person name="Numa H."/>
            <person name="Itoh T."/>
            <person name="Buell C.R."/>
            <person name="Matsumoto T."/>
        </authorList>
    </citation>
    <scope>NUCLEOTIDE SEQUENCE [LARGE SCALE GENOMIC DNA]</scope>
    <source>
        <strain evidence="2">cv. Nipponbare</strain>
    </source>
</reference>
<keyword evidence="2" id="KW-1185">Reference proteome</keyword>
<evidence type="ECO:0000313" key="1">
    <source>
        <dbReference type="EMBL" id="BAS71320.1"/>
    </source>
</evidence>
<organism evidence="1 2">
    <name type="scientific">Oryza sativa subsp. japonica</name>
    <name type="common">Rice</name>
    <dbReference type="NCBI Taxonomy" id="39947"/>
    <lineage>
        <taxon>Eukaryota</taxon>
        <taxon>Viridiplantae</taxon>
        <taxon>Streptophyta</taxon>
        <taxon>Embryophyta</taxon>
        <taxon>Tracheophyta</taxon>
        <taxon>Spermatophyta</taxon>
        <taxon>Magnoliopsida</taxon>
        <taxon>Liliopsida</taxon>
        <taxon>Poales</taxon>
        <taxon>Poaceae</taxon>
        <taxon>BOP clade</taxon>
        <taxon>Oryzoideae</taxon>
        <taxon>Oryzeae</taxon>
        <taxon>Oryzinae</taxon>
        <taxon>Oryza</taxon>
        <taxon>Oryza sativa</taxon>
    </lineage>
</organism>
<gene>
    <name evidence="1" type="ordered locus">Os01g0247550</name>
    <name evidence="1" type="ORF">OSNPB_010247550</name>
</gene>
<name>A0A0P0V0W1_ORYSJ</name>
<reference evidence="1 2" key="2">
    <citation type="journal article" date="2013" name="Plant Cell Physiol.">
        <title>Rice Annotation Project Database (RAP-DB): an integrative and interactive database for rice genomics.</title>
        <authorList>
            <person name="Sakai H."/>
            <person name="Lee S.S."/>
            <person name="Tanaka T."/>
            <person name="Numa H."/>
            <person name="Kim J."/>
            <person name="Kawahara Y."/>
            <person name="Wakimoto H."/>
            <person name="Yang C.C."/>
            <person name="Iwamoto M."/>
            <person name="Abe T."/>
            <person name="Yamada Y."/>
            <person name="Muto A."/>
            <person name="Inokuchi H."/>
            <person name="Ikemura T."/>
            <person name="Matsumoto T."/>
            <person name="Sasaki T."/>
            <person name="Itoh T."/>
        </authorList>
    </citation>
    <scope>NUCLEOTIDE SEQUENCE [LARGE SCALE GENOMIC DNA]</scope>
    <source>
        <strain evidence="2">cv. Nipponbare</strain>
    </source>
</reference>